<keyword evidence="1" id="KW-1133">Transmembrane helix</keyword>
<organism evidence="2 3">
    <name type="scientific">Scleroderma citrinum Foug A</name>
    <dbReference type="NCBI Taxonomy" id="1036808"/>
    <lineage>
        <taxon>Eukaryota</taxon>
        <taxon>Fungi</taxon>
        <taxon>Dikarya</taxon>
        <taxon>Basidiomycota</taxon>
        <taxon>Agaricomycotina</taxon>
        <taxon>Agaricomycetes</taxon>
        <taxon>Agaricomycetidae</taxon>
        <taxon>Boletales</taxon>
        <taxon>Sclerodermatineae</taxon>
        <taxon>Sclerodermataceae</taxon>
        <taxon>Scleroderma</taxon>
    </lineage>
</organism>
<feature type="transmembrane region" description="Helical" evidence="1">
    <location>
        <begin position="290"/>
        <end position="315"/>
    </location>
</feature>
<sequence>YTRVTMSYITLCFFLLELATCIVQSTLGGLLLSHGMKNRSLVTSIIDVAGVQRGFASAHDHVLEICYGIPGLRGTACEVVYNGSMIANQGVAFSYHVLEAAKSAAVSPDNSTAVSSRGVSITPYVNGTGAVQGVIVSNLTSSSSPTPLSIECVKSLTWLETFLRNTKSEDVIYIVFQCWLFSVSLATLIIESIPHSTVVLASHVVNTAWSLLRLFTDRGAKKIYRNMIVDGACHGVDLLGDWSDDNIHYAIIGINCGVLLCMTFLVYKLIKAYGKAVFSSVGSSPAVSRVLRLMHWFTVFLQFASFYTVASAAAWFDKRRTDIMAPYSHSILQDVAFIATTVLLLPWFSTGIHCVRFEHRILFLFFASFSLAMLAISGLMFSSALYRYELTVWRFFGALTVMADFLLLVTCVLAVVCRVHFGLGLKQFLGVQIELQKAGFAQDRFALDPDHDTATITSMPTLLISKVKGSETMPSTSPVSSPTKRYSSSSTCSAQSETFGTWLVATAKYG</sequence>
<keyword evidence="1" id="KW-0472">Membrane</keyword>
<feature type="transmembrane region" description="Helical" evidence="1">
    <location>
        <begin position="247"/>
        <end position="270"/>
    </location>
</feature>
<feature type="transmembrane region" description="Helical" evidence="1">
    <location>
        <begin position="335"/>
        <end position="355"/>
    </location>
</feature>
<keyword evidence="1" id="KW-0812">Transmembrane</keyword>
<dbReference type="OrthoDB" id="2448307at2759"/>
<dbReference type="AlphaFoldDB" id="A0A0C3D5R7"/>
<feature type="non-terminal residue" evidence="2">
    <location>
        <position position="510"/>
    </location>
</feature>
<feature type="transmembrane region" description="Helical" evidence="1">
    <location>
        <begin position="171"/>
        <end position="190"/>
    </location>
</feature>
<dbReference type="InParanoid" id="A0A0C3D5R7"/>
<feature type="transmembrane region" description="Helical" evidence="1">
    <location>
        <begin position="362"/>
        <end position="386"/>
    </location>
</feature>
<dbReference type="PANTHER" id="PTHR34391:SF2">
    <property type="entry name" value="TRP C-TERMINAL DOMAIN-CONTAINING PROTEIN"/>
    <property type="match status" value="1"/>
</dbReference>
<dbReference type="HOGENOM" id="CLU_021809_3_0_1"/>
<proteinExistence type="predicted"/>
<evidence type="ECO:0000313" key="2">
    <source>
        <dbReference type="EMBL" id="KIM51764.1"/>
    </source>
</evidence>
<feature type="non-terminal residue" evidence="2">
    <location>
        <position position="1"/>
    </location>
</feature>
<dbReference type="PANTHER" id="PTHR34391">
    <property type="entry name" value="UPF0658 GOLGI APPARATUS MEMBRANE PROTEIN C1952.10C-RELATED"/>
    <property type="match status" value="1"/>
</dbReference>
<accession>A0A0C3D5R7</accession>
<dbReference type="Proteomes" id="UP000053989">
    <property type="component" value="Unassembled WGS sequence"/>
</dbReference>
<reference evidence="3" key="2">
    <citation type="submission" date="2015-01" db="EMBL/GenBank/DDBJ databases">
        <title>Evolutionary Origins and Diversification of the Mycorrhizal Mutualists.</title>
        <authorList>
            <consortium name="DOE Joint Genome Institute"/>
            <consortium name="Mycorrhizal Genomics Consortium"/>
            <person name="Kohler A."/>
            <person name="Kuo A."/>
            <person name="Nagy L.G."/>
            <person name="Floudas D."/>
            <person name="Copeland A."/>
            <person name="Barry K.W."/>
            <person name="Cichocki N."/>
            <person name="Veneault-Fourrey C."/>
            <person name="LaButti K."/>
            <person name="Lindquist E.A."/>
            <person name="Lipzen A."/>
            <person name="Lundell T."/>
            <person name="Morin E."/>
            <person name="Murat C."/>
            <person name="Riley R."/>
            <person name="Ohm R."/>
            <person name="Sun H."/>
            <person name="Tunlid A."/>
            <person name="Henrissat B."/>
            <person name="Grigoriev I.V."/>
            <person name="Hibbett D.S."/>
            <person name="Martin F."/>
        </authorList>
    </citation>
    <scope>NUCLEOTIDE SEQUENCE [LARGE SCALE GENOMIC DNA]</scope>
    <source>
        <strain evidence="3">Foug A</strain>
    </source>
</reference>
<dbReference type="STRING" id="1036808.A0A0C3D5R7"/>
<reference evidence="2 3" key="1">
    <citation type="submission" date="2014-04" db="EMBL/GenBank/DDBJ databases">
        <authorList>
            <consortium name="DOE Joint Genome Institute"/>
            <person name="Kuo A."/>
            <person name="Kohler A."/>
            <person name="Nagy L.G."/>
            <person name="Floudas D."/>
            <person name="Copeland A."/>
            <person name="Barry K.W."/>
            <person name="Cichocki N."/>
            <person name="Veneault-Fourrey C."/>
            <person name="LaButti K."/>
            <person name="Lindquist E.A."/>
            <person name="Lipzen A."/>
            <person name="Lundell T."/>
            <person name="Morin E."/>
            <person name="Murat C."/>
            <person name="Sun H."/>
            <person name="Tunlid A."/>
            <person name="Henrissat B."/>
            <person name="Grigoriev I.V."/>
            <person name="Hibbett D.S."/>
            <person name="Martin F."/>
            <person name="Nordberg H.P."/>
            <person name="Cantor M.N."/>
            <person name="Hua S.X."/>
        </authorList>
    </citation>
    <scope>NUCLEOTIDE SEQUENCE [LARGE SCALE GENOMIC DNA]</scope>
    <source>
        <strain evidence="2 3">Foug A</strain>
    </source>
</reference>
<dbReference type="EMBL" id="KN822241">
    <property type="protein sequence ID" value="KIM51764.1"/>
    <property type="molecule type" value="Genomic_DNA"/>
</dbReference>
<dbReference type="GO" id="GO:0005794">
    <property type="term" value="C:Golgi apparatus"/>
    <property type="evidence" value="ECO:0007669"/>
    <property type="project" value="TreeGrafter"/>
</dbReference>
<feature type="transmembrane region" description="Helical" evidence="1">
    <location>
        <begin position="392"/>
        <end position="417"/>
    </location>
</feature>
<evidence type="ECO:0000313" key="3">
    <source>
        <dbReference type="Proteomes" id="UP000053989"/>
    </source>
</evidence>
<gene>
    <name evidence="2" type="ORF">SCLCIDRAFT_78478</name>
</gene>
<feature type="transmembrane region" description="Helical" evidence="1">
    <location>
        <begin position="6"/>
        <end position="32"/>
    </location>
</feature>
<evidence type="ECO:0000256" key="1">
    <source>
        <dbReference type="SAM" id="Phobius"/>
    </source>
</evidence>
<protein>
    <submittedName>
        <fullName evidence="2">Uncharacterized protein</fullName>
    </submittedName>
</protein>
<keyword evidence="3" id="KW-1185">Reference proteome</keyword>
<name>A0A0C3D5R7_9AGAM</name>
<dbReference type="InterPro" id="IPR040410">
    <property type="entry name" value="UPF0658_Golgi"/>
</dbReference>